<feature type="domain" description="NfeD integral membrane" evidence="8">
    <location>
        <begin position="500"/>
        <end position="625"/>
    </location>
</feature>
<feature type="domain" description="NfeD-like C-terminal" evidence="7">
    <location>
        <begin position="658"/>
        <end position="712"/>
    </location>
</feature>
<name>A0A5C6AT18_9BACT</name>
<evidence type="ECO:0000256" key="6">
    <source>
        <dbReference type="SAM" id="SignalP"/>
    </source>
</evidence>
<dbReference type="InterPro" id="IPR012340">
    <property type="entry name" value="NA-bd_OB-fold"/>
</dbReference>
<dbReference type="Gene3D" id="3.90.226.10">
    <property type="entry name" value="2-enoyl-CoA Hydratase, Chain A, domain 1"/>
    <property type="match status" value="1"/>
</dbReference>
<feature type="transmembrane region" description="Helical" evidence="5">
    <location>
        <begin position="606"/>
        <end position="628"/>
    </location>
</feature>
<evidence type="ECO:0000313" key="9">
    <source>
        <dbReference type="EMBL" id="TWU02698.1"/>
    </source>
</evidence>
<keyword evidence="6" id="KW-0732">Signal</keyword>
<dbReference type="GO" id="GO:0005886">
    <property type="term" value="C:plasma membrane"/>
    <property type="evidence" value="ECO:0007669"/>
    <property type="project" value="TreeGrafter"/>
</dbReference>
<dbReference type="Pfam" id="PF01957">
    <property type="entry name" value="NfeD"/>
    <property type="match status" value="1"/>
</dbReference>
<evidence type="ECO:0000256" key="1">
    <source>
        <dbReference type="ARBA" id="ARBA00004141"/>
    </source>
</evidence>
<dbReference type="Gene3D" id="2.40.50.140">
    <property type="entry name" value="Nucleic acid-binding proteins"/>
    <property type="match status" value="1"/>
</dbReference>
<dbReference type="Pfam" id="PF24961">
    <property type="entry name" value="NfeD_membrane"/>
    <property type="match status" value="1"/>
</dbReference>
<dbReference type="EMBL" id="SJPN01000004">
    <property type="protein sequence ID" value="TWU02698.1"/>
    <property type="molecule type" value="Genomic_DNA"/>
</dbReference>
<comment type="subcellular location">
    <subcellularLocation>
        <location evidence="1">Membrane</location>
        <topology evidence="1">Multi-pass membrane protein</topology>
    </subcellularLocation>
</comment>
<proteinExistence type="predicted"/>
<feature type="transmembrane region" description="Helical" evidence="5">
    <location>
        <begin position="549"/>
        <end position="566"/>
    </location>
</feature>
<dbReference type="InterPro" id="IPR056739">
    <property type="entry name" value="NfeD_membrane"/>
</dbReference>
<dbReference type="SUPFAM" id="SSF52096">
    <property type="entry name" value="ClpP/crotonase"/>
    <property type="match status" value="1"/>
</dbReference>
<dbReference type="OrthoDB" id="284354at2"/>
<dbReference type="InterPro" id="IPR002810">
    <property type="entry name" value="NfeD-like_C"/>
</dbReference>
<dbReference type="PANTHER" id="PTHR33507:SF3">
    <property type="entry name" value="INNER MEMBRANE PROTEIN YBBJ"/>
    <property type="match status" value="1"/>
</dbReference>
<evidence type="ECO:0000259" key="8">
    <source>
        <dbReference type="Pfam" id="PF24961"/>
    </source>
</evidence>
<dbReference type="Proteomes" id="UP000320176">
    <property type="component" value="Unassembled WGS sequence"/>
</dbReference>
<dbReference type="InterPro" id="IPR029045">
    <property type="entry name" value="ClpP/crotonase-like_dom_sf"/>
</dbReference>
<feature type="chain" id="PRO_5022768080" evidence="6">
    <location>
        <begin position="26"/>
        <end position="714"/>
    </location>
</feature>
<dbReference type="RefSeq" id="WP_146520977.1">
    <property type="nucleotide sequence ID" value="NZ_CP151726.1"/>
</dbReference>
<comment type="caution">
    <text evidence="9">The sequence shown here is derived from an EMBL/GenBank/DDBJ whole genome shotgun (WGS) entry which is preliminary data.</text>
</comment>
<organism evidence="9 10">
    <name type="scientific">Stieleria varia</name>
    <dbReference type="NCBI Taxonomy" id="2528005"/>
    <lineage>
        <taxon>Bacteria</taxon>
        <taxon>Pseudomonadati</taxon>
        <taxon>Planctomycetota</taxon>
        <taxon>Planctomycetia</taxon>
        <taxon>Pirellulales</taxon>
        <taxon>Pirellulaceae</taxon>
        <taxon>Stieleria</taxon>
    </lineage>
</organism>
<feature type="transmembrane region" description="Helical" evidence="5">
    <location>
        <begin position="520"/>
        <end position="537"/>
    </location>
</feature>
<feature type="signal peptide" evidence="6">
    <location>
        <begin position="1"/>
        <end position="25"/>
    </location>
</feature>
<evidence type="ECO:0000256" key="3">
    <source>
        <dbReference type="ARBA" id="ARBA00022989"/>
    </source>
</evidence>
<dbReference type="PANTHER" id="PTHR33507">
    <property type="entry name" value="INNER MEMBRANE PROTEIN YBBJ"/>
    <property type="match status" value="1"/>
</dbReference>
<protein>
    <submittedName>
        <fullName evidence="9">Uncharacterized protein</fullName>
    </submittedName>
</protein>
<keyword evidence="2 5" id="KW-0812">Transmembrane</keyword>
<accession>A0A5C6AT18</accession>
<reference evidence="9 10" key="1">
    <citation type="submission" date="2019-02" db="EMBL/GenBank/DDBJ databases">
        <title>Deep-cultivation of Planctomycetes and their phenomic and genomic characterization uncovers novel biology.</title>
        <authorList>
            <person name="Wiegand S."/>
            <person name="Jogler M."/>
            <person name="Boedeker C."/>
            <person name="Pinto D."/>
            <person name="Vollmers J."/>
            <person name="Rivas-Marin E."/>
            <person name="Kohn T."/>
            <person name="Peeters S.H."/>
            <person name="Heuer A."/>
            <person name="Rast P."/>
            <person name="Oberbeckmann S."/>
            <person name="Bunk B."/>
            <person name="Jeske O."/>
            <person name="Meyerdierks A."/>
            <person name="Storesund J.E."/>
            <person name="Kallscheuer N."/>
            <person name="Luecker S."/>
            <person name="Lage O.M."/>
            <person name="Pohl T."/>
            <person name="Merkel B.J."/>
            <person name="Hornburger P."/>
            <person name="Mueller R.-W."/>
            <person name="Bruemmer F."/>
            <person name="Labrenz M."/>
            <person name="Spormann A.M."/>
            <person name="Op Den Camp H."/>
            <person name="Overmann J."/>
            <person name="Amann R."/>
            <person name="Jetten M.S.M."/>
            <person name="Mascher T."/>
            <person name="Medema M.H."/>
            <person name="Devos D.P."/>
            <person name="Kaster A.-K."/>
            <person name="Ovreas L."/>
            <person name="Rohde M."/>
            <person name="Galperin M.Y."/>
            <person name="Jogler C."/>
        </authorList>
    </citation>
    <scope>NUCLEOTIDE SEQUENCE [LARGE SCALE GENOMIC DNA]</scope>
    <source>
        <strain evidence="9 10">Pla52n</strain>
    </source>
</reference>
<sequence length="714" mass="75799" precursor="true">MRFRSVIFNLIAGMLAFLAVDTCLAADSDAKKGYVVDVPVPLGADSTSNVLLQLERLAKSVPEGERITVVLRYAKDAAGGESTPFEDALKLARALTGSDLRALKIASYVQGTVNGHSVLPILASDTVILAPGAILTDASAAESAPDETIVLSYRSIAARRGLFPPAIVTALVDPGAELAWVSKTSGGQVFATGDELKELRSSGDVLSEEVWSASGSSLKIEAEQLRSTKIAAGIVDSLEGVAEILDLAETSIIDDTAVAGEAKGVMLDISGAISSSRVRRWQSNLDATLAGGDINTWILSIDSSGGDFDESALLAATFASPSPPLRSVAGLIENEARGDAALIAMACKPLLMKADATLGGPGQDTISVGELDNYRELIDQIAVSAKRPPALVRGLLCRDLEVYRFTNKKTGRVKYATKEGLVSESDEPDLERDRWDQGELIDLTIGLSADKAIELGLADGRSDSLDDTSRRMGLAGTPPPVTDRGVVRWVERLGRSQGLMFLLLVVGFITLSSEANAPGMGVPGFISLVCFGLYFWMKYLAGTAEWLELVLFFLGIICIAIEVLVIPGFGVFGIGGLAMTILAIVLMSQTFVIPKNTYQIEVLTRGLWVAIGGTMGLFGGFLLMRWLFPHVPLFNALVMETPDAAAVNEAEKLVDFNHLLGKTGNTTTPLRPSGKARFGDEIIQVVSDGTMVDSGVEIRVLEVLGSRVIVEPIT</sequence>
<evidence type="ECO:0000256" key="4">
    <source>
        <dbReference type="ARBA" id="ARBA00023136"/>
    </source>
</evidence>
<keyword evidence="4 5" id="KW-0472">Membrane</keyword>
<dbReference type="AlphaFoldDB" id="A0A5C6AT18"/>
<feature type="transmembrane region" description="Helical" evidence="5">
    <location>
        <begin position="572"/>
        <end position="594"/>
    </location>
</feature>
<evidence type="ECO:0000313" key="10">
    <source>
        <dbReference type="Proteomes" id="UP000320176"/>
    </source>
</evidence>
<keyword evidence="10" id="KW-1185">Reference proteome</keyword>
<evidence type="ECO:0000259" key="7">
    <source>
        <dbReference type="Pfam" id="PF01957"/>
    </source>
</evidence>
<gene>
    <name evidence="9" type="ORF">Pla52n_37560</name>
</gene>
<evidence type="ECO:0000256" key="2">
    <source>
        <dbReference type="ARBA" id="ARBA00022692"/>
    </source>
</evidence>
<dbReference type="InterPro" id="IPR052165">
    <property type="entry name" value="Membrane_assoc_protease"/>
</dbReference>
<evidence type="ECO:0000256" key="5">
    <source>
        <dbReference type="SAM" id="Phobius"/>
    </source>
</evidence>
<keyword evidence="3 5" id="KW-1133">Transmembrane helix</keyword>